<keyword evidence="1 2" id="KW-0732">Signal</keyword>
<keyword evidence="4" id="KW-1185">Reference proteome</keyword>
<dbReference type="RefSeq" id="WP_154149783.1">
    <property type="nucleotide sequence ID" value="NZ_SZWE01000001.1"/>
</dbReference>
<dbReference type="Proteomes" id="UP000564704">
    <property type="component" value="Unassembled WGS sequence"/>
</dbReference>
<evidence type="ECO:0000256" key="2">
    <source>
        <dbReference type="SAM" id="SignalP"/>
    </source>
</evidence>
<protein>
    <submittedName>
        <fullName evidence="3">ABC transporter substrate-binding protein</fullName>
    </submittedName>
</protein>
<reference evidence="3 4" key="1">
    <citation type="submission" date="2019-05" db="EMBL/GenBank/DDBJ databases">
        <title>Roseovarius bejariae sp. nov., a moderately halophylic bacterium isolated from a saline soil in Rambla Salada (Murcia).</title>
        <authorList>
            <person name="Castro D.J."/>
            <person name="Gomez-Altuve A."/>
            <person name="Reina J.C."/>
            <person name="Rodriguez M."/>
            <person name="Sampedro I."/>
            <person name="Llamas I."/>
            <person name="Martinez-Checa F."/>
        </authorList>
    </citation>
    <scope>NUCLEOTIDE SEQUENCE [LARGE SCALE GENOMIC DNA]</scope>
    <source>
        <strain evidence="3 4">A21</strain>
    </source>
</reference>
<comment type="caution">
    <text evidence="3">The sequence shown here is derived from an EMBL/GenBank/DDBJ whole genome shotgun (WGS) entry which is preliminary data.</text>
</comment>
<dbReference type="SUPFAM" id="SSF53850">
    <property type="entry name" value="Periplasmic binding protein-like II"/>
    <property type="match status" value="1"/>
</dbReference>
<dbReference type="InterPro" id="IPR006059">
    <property type="entry name" value="SBP"/>
</dbReference>
<dbReference type="PANTHER" id="PTHR30222:SF2">
    <property type="entry name" value="ABC TRANSPORTER SUBSTRATE-BINDING PROTEIN"/>
    <property type="match status" value="1"/>
</dbReference>
<dbReference type="Pfam" id="PF13416">
    <property type="entry name" value="SBP_bac_8"/>
    <property type="match status" value="1"/>
</dbReference>
<dbReference type="Gene3D" id="3.40.190.10">
    <property type="entry name" value="Periplasmic binding protein-like II"/>
    <property type="match status" value="2"/>
</dbReference>
<feature type="chain" id="PRO_5032447977" evidence="2">
    <location>
        <begin position="18"/>
        <end position="350"/>
    </location>
</feature>
<dbReference type="OrthoDB" id="9815444at2"/>
<gene>
    <name evidence="3" type="ORF">FDP25_05725</name>
</gene>
<dbReference type="PANTHER" id="PTHR30222">
    <property type="entry name" value="SPERMIDINE/PUTRESCINE-BINDING PERIPLASMIC PROTEIN"/>
    <property type="match status" value="1"/>
</dbReference>
<evidence type="ECO:0000256" key="1">
    <source>
        <dbReference type="ARBA" id="ARBA00022729"/>
    </source>
</evidence>
<accession>A0A844D171</accession>
<feature type="signal peptide" evidence="2">
    <location>
        <begin position="1"/>
        <end position="17"/>
    </location>
</feature>
<dbReference type="AlphaFoldDB" id="A0A844D171"/>
<proteinExistence type="predicted"/>
<evidence type="ECO:0000313" key="4">
    <source>
        <dbReference type="Proteomes" id="UP000564704"/>
    </source>
</evidence>
<organism evidence="3 4">
    <name type="scientific">Roseovarius bejariae</name>
    <dbReference type="NCBI Taxonomy" id="2576383"/>
    <lineage>
        <taxon>Bacteria</taxon>
        <taxon>Pseudomonadati</taxon>
        <taxon>Pseudomonadota</taxon>
        <taxon>Alphaproteobacteria</taxon>
        <taxon>Rhodobacterales</taxon>
        <taxon>Roseobacteraceae</taxon>
        <taxon>Roseovarius</taxon>
    </lineage>
</organism>
<dbReference type="CDD" id="cd13589">
    <property type="entry name" value="PBP2_polyamine_RpCGA009"/>
    <property type="match status" value="1"/>
</dbReference>
<sequence length="350" mass="38305">MRFFSALLILLATPAQAEELTVVTWGGAYEAAQTTAIFAPFTAQTGIEITTARYDGSLTALKARADAEGWDVIDMLEPTAITACDAGLLAPLDHAALTKAPSDFAPAKLRRCSLPQNVFATVMAYAPDAFPGIKPTSIADFFDTARFPGKRAIRKSPDDILEWALLAEGVPPAQVYDLLSTDRGLRLAFRKLDQIRDHIIWWEDAADPPRILADGRASMASGYNGRFFAAQQAGDPLSVVWHGRIIGYEVWGIAKTTDAPEAARAFLRFATRPETMARLSERIPYGPARQSALPRIGLQPGTGIPMRDHLPNAPQHGPTYLVRDSLWHSHTTNLRQRRFEAWLADNGKGG</sequence>
<name>A0A844D171_9RHOB</name>
<dbReference type="EMBL" id="SZWE01000001">
    <property type="protein sequence ID" value="MRU14928.1"/>
    <property type="molecule type" value="Genomic_DNA"/>
</dbReference>
<evidence type="ECO:0000313" key="3">
    <source>
        <dbReference type="EMBL" id="MRU14928.1"/>
    </source>
</evidence>